<evidence type="ECO:0000313" key="3">
    <source>
        <dbReference type="Proteomes" id="UP001157017"/>
    </source>
</evidence>
<feature type="region of interest" description="Disordered" evidence="1">
    <location>
        <begin position="131"/>
        <end position="157"/>
    </location>
</feature>
<evidence type="ECO:0008006" key="4">
    <source>
        <dbReference type="Google" id="ProtNLM"/>
    </source>
</evidence>
<gene>
    <name evidence="2" type="ORF">GCM10025868_20260</name>
</gene>
<dbReference type="EMBL" id="BSUZ01000001">
    <property type="protein sequence ID" value="GMA86776.1"/>
    <property type="molecule type" value="Genomic_DNA"/>
</dbReference>
<accession>A0ABQ6JGV5</accession>
<comment type="caution">
    <text evidence="2">The sequence shown here is derived from an EMBL/GenBank/DDBJ whole genome shotgun (WGS) entry which is preliminary data.</text>
</comment>
<name>A0ABQ6JGV5_9ACTN</name>
<dbReference type="Proteomes" id="UP001157017">
    <property type="component" value="Unassembled WGS sequence"/>
</dbReference>
<sequence>MDLTVSAGYRVVPLEQWWPGDDAVDVVGVDQHDLGVPGVPTEQPARWRFLMSQDGGFEDVAAFARAHGKPVSVPEWGITNAASSGNGDDAYYVQQMLQPVPPRARGVPGVLGQGGCAGRPRDQPAVAHRLPRRHRAGHHRHPLNARRLWARAPSGAR</sequence>
<dbReference type="Gene3D" id="3.20.20.80">
    <property type="entry name" value="Glycosidases"/>
    <property type="match status" value="1"/>
</dbReference>
<protein>
    <recommendedName>
        <fullName evidence="4">GH26 domain-containing protein</fullName>
    </recommendedName>
</protein>
<evidence type="ECO:0000256" key="1">
    <source>
        <dbReference type="SAM" id="MobiDB-lite"/>
    </source>
</evidence>
<proteinExistence type="predicted"/>
<dbReference type="InterPro" id="IPR017853">
    <property type="entry name" value="GH"/>
</dbReference>
<dbReference type="SUPFAM" id="SSF51445">
    <property type="entry name" value="(Trans)glycosidases"/>
    <property type="match status" value="1"/>
</dbReference>
<organism evidence="2 3">
    <name type="scientific">Angustibacter aerolatus</name>
    <dbReference type="NCBI Taxonomy" id="1162965"/>
    <lineage>
        <taxon>Bacteria</taxon>
        <taxon>Bacillati</taxon>
        <taxon>Actinomycetota</taxon>
        <taxon>Actinomycetes</taxon>
        <taxon>Kineosporiales</taxon>
        <taxon>Kineosporiaceae</taxon>
    </lineage>
</organism>
<reference evidence="3" key="1">
    <citation type="journal article" date="2019" name="Int. J. Syst. Evol. Microbiol.">
        <title>The Global Catalogue of Microorganisms (GCM) 10K type strain sequencing project: providing services to taxonomists for standard genome sequencing and annotation.</title>
        <authorList>
            <consortium name="The Broad Institute Genomics Platform"/>
            <consortium name="The Broad Institute Genome Sequencing Center for Infectious Disease"/>
            <person name="Wu L."/>
            <person name="Ma J."/>
        </authorList>
    </citation>
    <scope>NUCLEOTIDE SEQUENCE [LARGE SCALE GENOMIC DNA]</scope>
    <source>
        <strain evidence="3">NBRC 108730</strain>
    </source>
</reference>
<feature type="compositionally biased region" description="Basic residues" evidence="1">
    <location>
        <begin position="131"/>
        <end position="144"/>
    </location>
</feature>
<evidence type="ECO:0000313" key="2">
    <source>
        <dbReference type="EMBL" id="GMA86776.1"/>
    </source>
</evidence>
<keyword evidence="3" id="KW-1185">Reference proteome</keyword>